<keyword evidence="6" id="KW-1185">Reference proteome</keyword>
<accession>A0A1X2H9X3</accession>
<comment type="subcellular location">
    <subcellularLocation>
        <location evidence="1">Cytoplasm</location>
        <location evidence="1">Cytoskeleton</location>
    </subcellularLocation>
</comment>
<dbReference type="AlphaFoldDB" id="A0A1X2H9X3"/>
<dbReference type="OMA" id="TRFCAYF"/>
<dbReference type="FunCoup" id="A0A1X2H9X3">
    <property type="interactions" value="79"/>
</dbReference>
<dbReference type="OrthoDB" id="446293at2759"/>
<dbReference type="SMART" id="SM00721">
    <property type="entry name" value="BAR"/>
    <property type="match status" value="1"/>
</dbReference>
<dbReference type="InterPro" id="IPR046982">
    <property type="entry name" value="BIN3/RVS161-like"/>
</dbReference>
<dbReference type="PANTHER" id="PTHR47174:SF3">
    <property type="entry name" value="BRIDGING INTEGRATOR 3"/>
    <property type="match status" value="1"/>
</dbReference>
<dbReference type="GO" id="GO:0006897">
    <property type="term" value="P:endocytosis"/>
    <property type="evidence" value="ECO:0007669"/>
    <property type="project" value="InterPro"/>
</dbReference>
<dbReference type="GO" id="GO:0043332">
    <property type="term" value="C:mating projection tip"/>
    <property type="evidence" value="ECO:0007669"/>
    <property type="project" value="TreeGrafter"/>
</dbReference>
<gene>
    <name evidence="5" type="ORF">BCR43DRAFT_475314</name>
</gene>
<dbReference type="FunFam" id="1.20.1270.60:FF:000014">
    <property type="entry name" value="Protein hob3, variant"/>
    <property type="match status" value="1"/>
</dbReference>
<proteinExistence type="predicted"/>
<keyword evidence="3" id="KW-0206">Cytoskeleton</keyword>
<feature type="domain" description="BAR" evidence="4">
    <location>
        <begin position="18"/>
        <end position="238"/>
    </location>
</feature>
<dbReference type="STRING" id="13706.A0A1X2H9X3"/>
<name>A0A1X2H9X3_SYNRA</name>
<dbReference type="GO" id="GO:0051666">
    <property type="term" value="P:actin cortical patch localization"/>
    <property type="evidence" value="ECO:0007669"/>
    <property type="project" value="InterPro"/>
</dbReference>
<evidence type="ECO:0000259" key="4">
    <source>
        <dbReference type="PROSITE" id="PS51021"/>
    </source>
</evidence>
<dbReference type="EMBL" id="MCGN01000006">
    <property type="protein sequence ID" value="ORY95438.1"/>
    <property type="molecule type" value="Genomic_DNA"/>
</dbReference>
<dbReference type="InterPro" id="IPR027267">
    <property type="entry name" value="AH/BAR_dom_sf"/>
</dbReference>
<dbReference type="PROSITE" id="PS51021">
    <property type="entry name" value="BAR"/>
    <property type="match status" value="1"/>
</dbReference>
<dbReference type="Pfam" id="PF03114">
    <property type="entry name" value="BAR"/>
    <property type="match status" value="1"/>
</dbReference>
<keyword evidence="2" id="KW-0963">Cytoplasm</keyword>
<evidence type="ECO:0000313" key="5">
    <source>
        <dbReference type="EMBL" id="ORY95438.1"/>
    </source>
</evidence>
<dbReference type="SUPFAM" id="SSF103657">
    <property type="entry name" value="BAR/IMD domain-like"/>
    <property type="match status" value="1"/>
</dbReference>
<evidence type="ECO:0000256" key="3">
    <source>
        <dbReference type="ARBA" id="ARBA00023212"/>
    </source>
</evidence>
<dbReference type="GO" id="GO:1990528">
    <property type="term" value="C:Rvs161p-Rvs167p complex"/>
    <property type="evidence" value="ECO:0007669"/>
    <property type="project" value="TreeGrafter"/>
</dbReference>
<organism evidence="5 6">
    <name type="scientific">Syncephalastrum racemosum</name>
    <name type="common">Filamentous fungus</name>
    <dbReference type="NCBI Taxonomy" id="13706"/>
    <lineage>
        <taxon>Eukaryota</taxon>
        <taxon>Fungi</taxon>
        <taxon>Fungi incertae sedis</taxon>
        <taxon>Mucoromycota</taxon>
        <taxon>Mucoromycotina</taxon>
        <taxon>Mucoromycetes</taxon>
        <taxon>Mucorales</taxon>
        <taxon>Syncephalastraceae</taxon>
        <taxon>Syncephalastrum</taxon>
    </lineage>
</organism>
<evidence type="ECO:0000313" key="6">
    <source>
        <dbReference type="Proteomes" id="UP000242180"/>
    </source>
</evidence>
<dbReference type="GO" id="GO:0015629">
    <property type="term" value="C:actin cytoskeleton"/>
    <property type="evidence" value="ECO:0007669"/>
    <property type="project" value="TreeGrafter"/>
</dbReference>
<evidence type="ECO:0000256" key="1">
    <source>
        <dbReference type="ARBA" id="ARBA00004245"/>
    </source>
</evidence>
<evidence type="ECO:0000256" key="2">
    <source>
        <dbReference type="ARBA" id="ARBA00022490"/>
    </source>
</evidence>
<sequence>MSFLNGFKKGLNRAGTTIMQRTGVVDRTVDGEFEEELERFKTLEKKSDKLTKEAKGYLDAVRAMTAAQLRISQTIGHFYDDTIIMGEGGQEYRKIIERLDEDAKTEFDKAYRATVLEPLARFCSYFPEVSEAVKRRQKKLLDYDSHRAKVRKLVDKPSEDPSRLPRAEQEANMAREMYENLNAILISDLPKVVELRVPYLDPTFEALVKAQLKFCQQSYEELESVRHMFPPEEQQGGDRRVEDVLQQMRELTICGNF</sequence>
<dbReference type="GO" id="GO:0097320">
    <property type="term" value="P:plasma membrane tubulation"/>
    <property type="evidence" value="ECO:0007669"/>
    <property type="project" value="TreeGrafter"/>
</dbReference>
<dbReference type="PANTHER" id="PTHR47174">
    <property type="entry name" value="BRIDGING INTEGRATOR 3"/>
    <property type="match status" value="1"/>
</dbReference>
<reference evidence="5 6" key="1">
    <citation type="submission" date="2016-07" db="EMBL/GenBank/DDBJ databases">
        <title>Pervasive Adenine N6-methylation of Active Genes in Fungi.</title>
        <authorList>
            <consortium name="DOE Joint Genome Institute"/>
            <person name="Mondo S.J."/>
            <person name="Dannebaum R.O."/>
            <person name="Kuo R.C."/>
            <person name="Labutti K."/>
            <person name="Haridas S."/>
            <person name="Kuo A."/>
            <person name="Salamov A."/>
            <person name="Ahrendt S.R."/>
            <person name="Lipzen A."/>
            <person name="Sullivan W."/>
            <person name="Andreopoulos W.B."/>
            <person name="Clum A."/>
            <person name="Lindquist E."/>
            <person name="Daum C."/>
            <person name="Ramamoorthy G.K."/>
            <person name="Gryganskyi A."/>
            <person name="Culley D."/>
            <person name="Magnuson J.K."/>
            <person name="James T.Y."/>
            <person name="O'Malley M.A."/>
            <person name="Stajich J.E."/>
            <person name="Spatafora J.W."/>
            <person name="Visel A."/>
            <person name="Grigoriev I.V."/>
        </authorList>
    </citation>
    <scope>NUCLEOTIDE SEQUENCE [LARGE SCALE GENOMIC DNA]</scope>
    <source>
        <strain evidence="5 6">NRRL 2496</strain>
    </source>
</reference>
<dbReference type="InParanoid" id="A0A1X2H9X3"/>
<dbReference type="GO" id="GO:0008289">
    <property type="term" value="F:lipid binding"/>
    <property type="evidence" value="ECO:0007669"/>
    <property type="project" value="TreeGrafter"/>
</dbReference>
<protein>
    <recommendedName>
        <fullName evidence="4">BAR domain-containing protein</fullName>
    </recommendedName>
</protein>
<comment type="caution">
    <text evidence="5">The sequence shown here is derived from an EMBL/GenBank/DDBJ whole genome shotgun (WGS) entry which is preliminary data.</text>
</comment>
<dbReference type="InterPro" id="IPR004148">
    <property type="entry name" value="BAR_dom"/>
</dbReference>
<dbReference type="Gene3D" id="1.20.1270.60">
    <property type="entry name" value="Arfaptin homology (AH) domain/BAR domain"/>
    <property type="match status" value="1"/>
</dbReference>
<dbReference type="GO" id="GO:0031097">
    <property type="term" value="C:medial cortex"/>
    <property type="evidence" value="ECO:0007669"/>
    <property type="project" value="TreeGrafter"/>
</dbReference>
<dbReference type="Proteomes" id="UP000242180">
    <property type="component" value="Unassembled WGS sequence"/>
</dbReference>